<sequence>MEKALKLTVNDYTDEEVKEFDGLRKYCSMESMDIELLKASKQPEEKIEKYKEYKEICLSNYRAANLREPSLLRQRDFHEFSKEELEKFTDLFKIKILDPSYVFENIQEKRLFKEVMIAFHLAGPGVLLR</sequence>
<dbReference type="EMBL" id="CP002349">
    <property type="protein sequence ID" value="ADR23471.1"/>
    <property type="molecule type" value="Genomic_DNA"/>
</dbReference>
<proteinExistence type="predicted"/>
<name>E4TN83_MARTH</name>
<dbReference type="HOGENOM" id="CLU_1946247_0_0_10"/>
<evidence type="ECO:0000313" key="1">
    <source>
        <dbReference type="EMBL" id="ADR23471.1"/>
    </source>
</evidence>
<accession>E4TN83</accession>
<reference evidence="1 2" key="1">
    <citation type="journal article" date="2011" name="Stand. Genomic Sci.">
        <title>Complete genome sequence of Marivirga tractuosa type strain (H-43).</title>
        <authorList>
            <person name="Pagani I."/>
            <person name="Chertkov O."/>
            <person name="Lapidus A."/>
            <person name="Lucas S."/>
            <person name="Del Rio T.G."/>
            <person name="Tice H."/>
            <person name="Copeland A."/>
            <person name="Cheng J.F."/>
            <person name="Nolan M."/>
            <person name="Saunders E."/>
            <person name="Pitluck S."/>
            <person name="Held B."/>
            <person name="Goodwin L."/>
            <person name="Liolios K."/>
            <person name="Ovchinikova G."/>
            <person name="Ivanova N."/>
            <person name="Mavromatis K."/>
            <person name="Pati A."/>
            <person name="Chen A."/>
            <person name="Palaniappan K."/>
            <person name="Land M."/>
            <person name="Hauser L."/>
            <person name="Jeffries C.D."/>
            <person name="Detter J.C."/>
            <person name="Han C."/>
            <person name="Tapia R."/>
            <person name="Ngatchou-Djao O.D."/>
            <person name="Rohde M."/>
            <person name="Goker M."/>
            <person name="Spring S."/>
            <person name="Sikorski J."/>
            <person name="Woyke T."/>
            <person name="Bristow J."/>
            <person name="Eisen J.A."/>
            <person name="Markowitz V."/>
            <person name="Hugenholtz P."/>
            <person name="Klenk H.P."/>
            <person name="Kyrpides N.C."/>
        </authorList>
    </citation>
    <scope>NUCLEOTIDE SEQUENCE [LARGE SCALE GENOMIC DNA]</scope>
    <source>
        <strain evidence="2">ATCC 23168 / DSM 4126 / NBRC 15989 / NCIMB 1408 / VKM B-1430 / H-43</strain>
    </source>
</reference>
<organism evidence="1 2">
    <name type="scientific">Marivirga tractuosa (strain ATCC 23168 / DSM 4126 / NBRC 15989 / NCIMB 1408 / VKM B-1430 / H-43)</name>
    <name type="common">Microscilla tractuosa</name>
    <name type="synonym">Flexibacter tractuosus</name>
    <dbReference type="NCBI Taxonomy" id="643867"/>
    <lineage>
        <taxon>Bacteria</taxon>
        <taxon>Pseudomonadati</taxon>
        <taxon>Bacteroidota</taxon>
        <taxon>Cytophagia</taxon>
        <taxon>Cytophagales</taxon>
        <taxon>Marivirgaceae</taxon>
        <taxon>Marivirga</taxon>
    </lineage>
</organism>
<gene>
    <name evidence="1" type="ordered locus">Ftrac_3499</name>
</gene>
<dbReference type="STRING" id="643867.Ftrac_3499"/>
<dbReference type="AlphaFoldDB" id="E4TN83"/>
<dbReference type="Proteomes" id="UP000008720">
    <property type="component" value="Chromosome"/>
</dbReference>
<dbReference type="RefSeq" id="WP_013455613.1">
    <property type="nucleotide sequence ID" value="NC_014759.1"/>
</dbReference>
<keyword evidence="2" id="KW-1185">Reference proteome</keyword>
<protein>
    <submittedName>
        <fullName evidence="1">Uncharacterized protein</fullName>
    </submittedName>
</protein>
<dbReference type="KEGG" id="mtt:Ftrac_3499"/>
<evidence type="ECO:0000313" key="2">
    <source>
        <dbReference type="Proteomes" id="UP000008720"/>
    </source>
</evidence>